<evidence type="ECO:0000256" key="7">
    <source>
        <dbReference type="SAM" id="Phobius"/>
    </source>
</evidence>
<evidence type="ECO:0000313" key="10">
    <source>
        <dbReference type="EnsemblFungi" id="PTTG_03273-t43_1-p1"/>
    </source>
</evidence>
<proteinExistence type="inferred from homology"/>
<feature type="compositionally biased region" description="Polar residues" evidence="6">
    <location>
        <begin position="165"/>
        <end position="183"/>
    </location>
</feature>
<organism evidence="9">
    <name type="scientific">Puccinia triticina (isolate 1-1 / race 1 (BBBD))</name>
    <name type="common">Brown leaf rust fungus</name>
    <dbReference type="NCBI Taxonomy" id="630390"/>
    <lineage>
        <taxon>Eukaryota</taxon>
        <taxon>Fungi</taxon>
        <taxon>Dikarya</taxon>
        <taxon>Basidiomycota</taxon>
        <taxon>Pucciniomycotina</taxon>
        <taxon>Pucciniomycetes</taxon>
        <taxon>Pucciniales</taxon>
        <taxon>Pucciniaceae</taxon>
        <taxon>Puccinia</taxon>
    </lineage>
</organism>
<feature type="transmembrane region" description="Helical" evidence="7">
    <location>
        <begin position="644"/>
        <end position="666"/>
    </location>
</feature>
<feature type="transmembrane region" description="Helical" evidence="7">
    <location>
        <begin position="757"/>
        <end position="778"/>
    </location>
</feature>
<comment type="similarity">
    <text evidence="2">Belongs to the amino acid/polyamine transporter 2 family.</text>
</comment>
<dbReference type="AlphaFoldDB" id="A0A180GHI9"/>
<feature type="transmembrane region" description="Helical" evidence="7">
    <location>
        <begin position="611"/>
        <end position="632"/>
    </location>
</feature>
<feature type="transmembrane region" description="Helical" evidence="7">
    <location>
        <begin position="460"/>
        <end position="482"/>
    </location>
</feature>
<dbReference type="InterPro" id="IPR013057">
    <property type="entry name" value="AA_transpt_TM"/>
</dbReference>
<dbReference type="PANTHER" id="PTHR22950:SF666">
    <property type="entry name" value="VACUOLAR AMINO ACID TRANSPORTER 4"/>
    <property type="match status" value="1"/>
</dbReference>
<accession>A0A180GHI9</accession>
<evidence type="ECO:0000256" key="6">
    <source>
        <dbReference type="SAM" id="MobiDB-lite"/>
    </source>
</evidence>
<feature type="compositionally biased region" description="Acidic residues" evidence="6">
    <location>
        <begin position="370"/>
        <end position="384"/>
    </location>
</feature>
<feature type="transmembrane region" description="Helical" evidence="7">
    <location>
        <begin position="686"/>
        <end position="712"/>
    </location>
</feature>
<sequence length="836" mass="90953">MAANSNSDPASRRPSNAHQSNLSSQLADLRQSYHQAGATPPIQNIPPAASNTENTRNSFSSASPLASHNRTNSSSNSHRNIHDLQQLTRNSSFSAPHVPFTSSSFKSISRFPPSPSIDQQQPGNSHRESLIEDLTDQQKAQIVRRHLMTKDEQEAARRVQEDPASGSQLRPGSIRSTSQTSAGSPDHRSTIAATDQASLLLNDDDAYPTPFHLQGGDIHHAVYKWANRQQQQMPSTSQLPSDPRFNSLALNRTRSVSMSGSLRPSEIGVGFSSNPAALDHPADDSPNLVYKDIMQPGGFRRAFLHQKRAAIGKPYEPSDGRRFTKSFIDFLSLYGHFGGEDLEEIDEGEEAAFRALRRVTTLEEGSSSSLEDEEDDEEEEEEGEQSNLLGRPGGRATRRGGGGAGSKKKKSKAGPSSRYPGFQDGSNGDASVTQAVFMLLKSLVGTGVLFLAKAFANGGLLFSILTLVLISIVSLYAFVLLVETRLQIPGGFGEIGGILYGPWCRRTILFSLVISQIGFVAAYTIFIAQNLQAFVLAVTDCRSYVPIWVLIFGQVVVYLPLAMIRNIQKLSGTALVADAFILVGLLYVFGFELHSIFTKGVAPIVMFNQESFPLLIGTAVFTFEGIGLIIPITESMKEPQKFPAVLAGVMLALTVLFASAGAWGYAAFGPDVQSVVLLNLPQDNRFVNAVQFLYSMAIMLSTPLQLFPAVRIMENGLFQASGKYSNHVKWKKNSFRTLTVFGCAVIAWMGAADLDKFVSLIGSMACVPLCFCYPAMLHYRAIAKTPRQKFLDICLFLFGCFAAVYTSYQTLVMIFASAPASPDASKPPQVGKCVVP</sequence>
<dbReference type="VEuPathDB" id="FungiDB:PTTG_03273"/>
<name>A0A180GHI9_PUCT1</name>
<dbReference type="Pfam" id="PF01490">
    <property type="entry name" value="Aa_trans"/>
    <property type="match status" value="1"/>
</dbReference>
<feature type="transmembrane region" description="Helical" evidence="7">
    <location>
        <begin position="543"/>
        <end position="561"/>
    </location>
</feature>
<dbReference type="Proteomes" id="UP000005240">
    <property type="component" value="Unassembled WGS sequence"/>
</dbReference>
<keyword evidence="3 7" id="KW-0812">Transmembrane</keyword>
<reference evidence="10" key="4">
    <citation type="submission" date="2025-05" db="UniProtKB">
        <authorList>
            <consortium name="EnsemblFungi"/>
        </authorList>
    </citation>
    <scope>IDENTIFICATION</scope>
    <source>
        <strain evidence="10">isolate 1-1 / race 1 (BBBD)</strain>
    </source>
</reference>
<feature type="compositionally biased region" description="Polar residues" evidence="6">
    <location>
        <begin position="49"/>
        <end position="66"/>
    </location>
</feature>
<feature type="transmembrane region" description="Helical" evidence="7">
    <location>
        <begin position="508"/>
        <end position="531"/>
    </location>
</feature>
<comment type="subcellular location">
    <subcellularLocation>
        <location evidence="1">Membrane</location>
        <topology evidence="1">Multi-pass membrane protein</topology>
    </subcellularLocation>
</comment>
<evidence type="ECO:0000256" key="5">
    <source>
        <dbReference type="ARBA" id="ARBA00023136"/>
    </source>
</evidence>
<dbReference type="OrthoDB" id="1684102at2759"/>
<feature type="region of interest" description="Disordered" evidence="6">
    <location>
        <begin position="363"/>
        <end position="425"/>
    </location>
</feature>
<dbReference type="EnsemblFungi" id="PTTG_03273-t43_1">
    <property type="protein sequence ID" value="PTTG_03273-t43_1-p1"/>
    <property type="gene ID" value="PTTG_03273"/>
</dbReference>
<evidence type="ECO:0000256" key="3">
    <source>
        <dbReference type="ARBA" id="ARBA00022692"/>
    </source>
</evidence>
<evidence type="ECO:0000259" key="8">
    <source>
        <dbReference type="Pfam" id="PF01490"/>
    </source>
</evidence>
<evidence type="ECO:0000313" key="9">
    <source>
        <dbReference type="EMBL" id="OAV92217.1"/>
    </source>
</evidence>
<dbReference type="EMBL" id="ADAS02000067">
    <property type="protein sequence ID" value="OAV92217.1"/>
    <property type="molecule type" value="Genomic_DNA"/>
</dbReference>
<feature type="region of interest" description="Disordered" evidence="6">
    <location>
        <begin position="1"/>
        <end position="78"/>
    </location>
</feature>
<feature type="compositionally biased region" description="Low complexity" evidence="6">
    <location>
        <begin position="67"/>
        <end position="78"/>
    </location>
</feature>
<feature type="region of interest" description="Disordered" evidence="6">
    <location>
        <begin position="104"/>
        <end position="128"/>
    </location>
</feature>
<feature type="region of interest" description="Disordered" evidence="6">
    <location>
        <begin position="150"/>
        <end position="188"/>
    </location>
</feature>
<gene>
    <name evidence="9" type="ORF">PTTG_03273</name>
</gene>
<dbReference type="Gene3D" id="1.20.1740.10">
    <property type="entry name" value="Amino acid/polyamine transporter I"/>
    <property type="match status" value="1"/>
</dbReference>
<protein>
    <submittedName>
        <fullName evidence="10">Aa_trans domain-containing protein</fullName>
    </submittedName>
</protein>
<keyword evidence="5 7" id="KW-0472">Membrane</keyword>
<feature type="domain" description="Amino acid transporter transmembrane" evidence="8">
    <location>
        <begin position="430"/>
        <end position="811"/>
    </location>
</feature>
<evidence type="ECO:0000313" key="11">
    <source>
        <dbReference type="Proteomes" id="UP000005240"/>
    </source>
</evidence>
<keyword evidence="4 7" id="KW-1133">Transmembrane helix</keyword>
<evidence type="ECO:0000256" key="1">
    <source>
        <dbReference type="ARBA" id="ARBA00004141"/>
    </source>
</evidence>
<feature type="transmembrane region" description="Helical" evidence="7">
    <location>
        <begin position="573"/>
        <end position="591"/>
    </location>
</feature>
<feature type="transmembrane region" description="Helical" evidence="7">
    <location>
        <begin position="733"/>
        <end position="751"/>
    </location>
</feature>
<feature type="transmembrane region" description="Helical" evidence="7">
    <location>
        <begin position="790"/>
        <end position="808"/>
    </location>
</feature>
<dbReference type="GO" id="GO:0005774">
    <property type="term" value="C:vacuolar membrane"/>
    <property type="evidence" value="ECO:0007669"/>
    <property type="project" value="TreeGrafter"/>
</dbReference>
<dbReference type="GO" id="GO:0015179">
    <property type="term" value="F:L-amino acid transmembrane transporter activity"/>
    <property type="evidence" value="ECO:0007669"/>
    <property type="project" value="TreeGrafter"/>
</dbReference>
<feature type="compositionally biased region" description="Basic and acidic residues" evidence="6">
    <location>
        <begin position="150"/>
        <end position="161"/>
    </location>
</feature>
<evidence type="ECO:0000256" key="4">
    <source>
        <dbReference type="ARBA" id="ARBA00022989"/>
    </source>
</evidence>
<dbReference type="PANTHER" id="PTHR22950">
    <property type="entry name" value="AMINO ACID TRANSPORTER"/>
    <property type="match status" value="1"/>
</dbReference>
<reference evidence="9" key="2">
    <citation type="submission" date="2016-05" db="EMBL/GenBank/DDBJ databases">
        <title>Comparative analysis highlights variable genome content of wheat rusts and divergence of the mating loci.</title>
        <authorList>
            <person name="Cuomo C.A."/>
            <person name="Bakkeren G."/>
            <person name="Szabo L."/>
            <person name="Khalil H."/>
            <person name="Joly D."/>
            <person name="Goldberg J."/>
            <person name="Young S."/>
            <person name="Zeng Q."/>
            <person name="Fellers J."/>
        </authorList>
    </citation>
    <scope>NUCLEOTIDE SEQUENCE [LARGE SCALE GENOMIC DNA]</scope>
    <source>
        <strain evidence="9">1-1 BBBD Race 1</strain>
    </source>
</reference>
<feature type="compositionally biased region" description="Polar residues" evidence="6">
    <location>
        <begin position="1"/>
        <end position="26"/>
    </location>
</feature>
<reference evidence="10 11" key="3">
    <citation type="journal article" date="2017" name="G3 (Bethesda)">
        <title>Comparative analysis highlights variable genome content of wheat rusts and divergence of the mating loci.</title>
        <authorList>
            <person name="Cuomo C.A."/>
            <person name="Bakkeren G."/>
            <person name="Khalil H.B."/>
            <person name="Panwar V."/>
            <person name="Joly D."/>
            <person name="Linning R."/>
            <person name="Sakthikumar S."/>
            <person name="Song X."/>
            <person name="Adiconis X."/>
            <person name="Fan L."/>
            <person name="Goldberg J.M."/>
            <person name="Levin J.Z."/>
            <person name="Young S."/>
            <person name="Zeng Q."/>
            <person name="Anikster Y."/>
            <person name="Bruce M."/>
            <person name="Wang M."/>
            <person name="Yin C."/>
            <person name="McCallum B."/>
            <person name="Szabo L.J."/>
            <person name="Hulbert S."/>
            <person name="Chen X."/>
            <person name="Fellers J.P."/>
        </authorList>
    </citation>
    <scope>NUCLEOTIDE SEQUENCE</scope>
    <source>
        <strain evidence="10">isolate 1-1 / race 1 (BBBD)</strain>
        <strain evidence="11">Isolate 1-1 / race 1 (BBBD)</strain>
    </source>
</reference>
<evidence type="ECO:0000256" key="2">
    <source>
        <dbReference type="ARBA" id="ARBA00008066"/>
    </source>
</evidence>
<keyword evidence="11" id="KW-1185">Reference proteome</keyword>
<reference evidence="9" key="1">
    <citation type="submission" date="2009-11" db="EMBL/GenBank/DDBJ databases">
        <authorList>
            <consortium name="The Broad Institute Genome Sequencing Platform"/>
            <person name="Ward D."/>
            <person name="Feldgarden M."/>
            <person name="Earl A."/>
            <person name="Young S.K."/>
            <person name="Zeng Q."/>
            <person name="Koehrsen M."/>
            <person name="Alvarado L."/>
            <person name="Berlin A."/>
            <person name="Bochicchio J."/>
            <person name="Borenstein D."/>
            <person name="Chapman S.B."/>
            <person name="Chen Z."/>
            <person name="Engels R."/>
            <person name="Freedman E."/>
            <person name="Gellesch M."/>
            <person name="Goldberg J."/>
            <person name="Griggs A."/>
            <person name="Gujja S."/>
            <person name="Heilman E."/>
            <person name="Heiman D."/>
            <person name="Hepburn T."/>
            <person name="Howarth C."/>
            <person name="Jen D."/>
            <person name="Larson L."/>
            <person name="Lewis B."/>
            <person name="Mehta T."/>
            <person name="Park D."/>
            <person name="Pearson M."/>
            <person name="Roberts A."/>
            <person name="Saif S."/>
            <person name="Shea T."/>
            <person name="Shenoy N."/>
            <person name="Sisk P."/>
            <person name="Stolte C."/>
            <person name="Sykes S."/>
            <person name="Thomson T."/>
            <person name="Walk T."/>
            <person name="White J."/>
            <person name="Yandava C."/>
            <person name="Izard J."/>
            <person name="Baranova O.V."/>
            <person name="Blanton J.M."/>
            <person name="Tanner A.C."/>
            <person name="Dewhirst F.E."/>
            <person name="Haas B."/>
            <person name="Nusbaum C."/>
            <person name="Birren B."/>
        </authorList>
    </citation>
    <scope>NUCLEOTIDE SEQUENCE [LARGE SCALE GENOMIC DNA]</scope>
    <source>
        <strain evidence="9">1-1 BBBD Race 1</strain>
    </source>
</reference>
<dbReference type="STRING" id="630390.A0A180GHI9"/>